<name>X1SH08_9ZZZZ</name>
<comment type="caution">
    <text evidence="1">The sequence shown here is derived from an EMBL/GenBank/DDBJ whole genome shotgun (WGS) entry which is preliminary data.</text>
</comment>
<proteinExistence type="predicted"/>
<reference evidence="1" key="1">
    <citation type="journal article" date="2014" name="Front. Microbiol.">
        <title>High frequency of phylogenetically diverse reductive dehalogenase-homologous genes in deep subseafloor sedimentary metagenomes.</title>
        <authorList>
            <person name="Kawai M."/>
            <person name="Futagami T."/>
            <person name="Toyoda A."/>
            <person name="Takaki Y."/>
            <person name="Nishi S."/>
            <person name="Hori S."/>
            <person name="Arai W."/>
            <person name="Tsubouchi T."/>
            <person name="Morono Y."/>
            <person name="Uchiyama I."/>
            <person name="Ito T."/>
            <person name="Fujiyama A."/>
            <person name="Inagaki F."/>
            <person name="Takami H."/>
        </authorList>
    </citation>
    <scope>NUCLEOTIDE SEQUENCE</scope>
    <source>
        <strain evidence="1">Expedition CK06-06</strain>
    </source>
</reference>
<gene>
    <name evidence="1" type="ORF">S12H4_38447</name>
</gene>
<accession>X1SH08</accession>
<feature type="non-terminal residue" evidence="1">
    <location>
        <position position="1"/>
    </location>
</feature>
<dbReference type="EMBL" id="BARW01023140">
    <property type="protein sequence ID" value="GAI92258.1"/>
    <property type="molecule type" value="Genomic_DNA"/>
</dbReference>
<dbReference type="AlphaFoldDB" id="X1SH08"/>
<protein>
    <submittedName>
        <fullName evidence="1">Uncharacterized protein</fullName>
    </submittedName>
</protein>
<evidence type="ECO:0000313" key="1">
    <source>
        <dbReference type="EMBL" id="GAI92258.1"/>
    </source>
</evidence>
<sequence length="60" mass="6714">PPPFAPSFEFGIQLLEALGELHRDTITKWSTSPAVVELVELFESLHGIEQAIKEELDHLS</sequence>
<organism evidence="1">
    <name type="scientific">marine sediment metagenome</name>
    <dbReference type="NCBI Taxonomy" id="412755"/>
    <lineage>
        <taxon>unclassified sequences</taxon>
        <taxon>metagenomes</taxon>
        <taxon>ecological metagenomes</taxon>
    </lineage>
</organism>